<evidence type="ECO:0000313" key="1">
    <source>
        <dbReference type="EMBL" id="GAA5519576.1"/>
    </source>
</evidence>
<dbReference type="Proteomes" id="UP001426770">
    <property type="component" value="Unassembled WGS sequence"/>
</dbReference>
<accession>A0ABP9WIC2</accession>
<dbReference type="EMBL" id="BAABRR010000011">
    <property type="protein sequence ID" value="GAA5519576.1"/>
    <property type="molecule type" value="Genomic_DNA"/>
</dbReference>
<sequence length="49" mass="5577">MPFPAWFRYGENTADGPFATRVAARCVETGHRRRPRTARVGNDAVFRLV</sequence>
<comment type="caution">
    <text evidence="1">The sequence shown here is derived from an EMBL/GenBank/DDBJ whole genome shotgun (WGS) entry which is preliminary data.</text>
</comment>
<organism evidence="1 2">
    <name type="scientific">Demequina sediminis</name>
    <dbReference type="NCBI Taxonomy" id="1930058"/>
    <lineage>
        <taxon>Bacteria</taxon>
        <taxon>Bacillati</taxon>
        <taxon>Actinomycetota</taxon>
        <taxon>Actinomycetes</taxon>
        <taxon>Micrococcales</taxon>
        <taxon>Demequinaceae</taxon>
        <taxon>Demequina</taxon>
    </lineage>
</organism>
<name>A0ABP9WIC2_9MICO</name>
<proteinExistence type="predicted"/>
<reference evidence="1 2" key="1">
    <citation type="submission" date="2024-02" db="EMBL/GenBank/DDBJ databases">
        <title>Lysinimicrobium sediminis NBRC 112286.</title>
        <authorList>
            <person name="Ichikawa N."/>
            <person name="Katano-Makiyama Y."/>
            <person name="Hidaka K."/>
        </authorList>
    </citation>
    <scope>NUCLEOTIDE SEQUENCE [LARGE SCALE GENOMIC DNA]</scope>
    <source>
        <strain evidence="1 2">NBRC 112286</strain>
    </source>
</reference>
<evidence type="ECO:0000313" key="2">
    <source>
        <dbReference type="Proteomes" id="UP001426770"/>
    </source>
</evidence>
<protein>
    <submittedName>
        <fullName evidence="1">Uncharacterized protein</fullName>
    </submittedName>
</protein>
<gene>
    <name evidence="1" type="ORF">Lsed01_02027</name>
</gene>
<keyword evidence="2" id="KW-1185">Reference proteome</keyword>